<dbReference type="InParanoid" id="A0BP40"/>
<dbReference type="RefSeq" id="XP_001427705.1">
    <property type="nucleotide sequence ID" value="XM_001427668.1"/>
</dbReference>
<reference evidence="1 2" key="1">
    <citation type="journal article" date="2006" name="Nature">
        <title>Global trends of whole-genome duplications revealed by the ciliate Paramecium tetraurelia.</title>
        <authorList>
            <consortium name="Genoscope"/>
            <person name="Aury J.-M."/>
            <person name="Jaillon O."/>
            <person name="Duret L."/>
            <person name="Noel B."/>
            <person name="Jubin C."/>
            <person name="Porcel B.M."/>
            <person name="Segurens B."/>
            <person name="Daubin V."/>
            <person name="Anthouard V."/>
            <person name="Aiach N."/>
            <person name="Arnaiz O."/>
            <person name="Billaut A."/>
            <person name="Beisson J."/>
            <person name="Blanc I."/>
            <person name="Bouhouche K."/>
            <person name="Camara F."/>
            <person name="Duharcourt S."/>
            <person name="Guigo R."/>
            <person name="Gogendeau D."/>
            <person name="Katinka M."/>
            <person name="Keller A.-M."/>
            <person name="Kissmehl R."/>
            <person name="Klotz C."/>
            <person name="Koll F."/>
            <person name="Le Moue A."/>
            <person name="Lepere C."/>
            <person name="Malinsky S."/>
            <person name="Nowacki M."/>
            <person name="Nowak J.K."/>
            <person name="Plattner H."/>
            <person name="Poulain J."/>
            <person name="Ruiz F."/>
            <person name="Serrano V."/>
            <person name="Zagulski M."/>
            <person name="Dessen P."/>
            <person name="Betermier M."/>
            <person name="Weissenbach J."/>
            <person name="Scarpelli C."/>
            <person name="Schachter V."/>
            <person name="Sperling L."/>
            <person name="Meyer E."/>
            <person name="Cohen J."/>
            <person name="Wincker P."/>
        </authorList>
    </citation>
    <scope>NUCLEOTIDE SEQUENCE [LARGE SCALE GENOMIC DNA]</scope>
    <source>
        <strain evidence="1 2">Stock d4-2</strain>
    </source>
</reference>
<gene>
    <name evidence="1" type="ORF">GSPATT00005056001</name>
</gene>
<sequence>MQKANPIADNQAKNNNKDLIKSVELCNLEIEILKRCKQFIQIKIDELLFRFSNMFAVDPAEKINLQKIMINDFRRNTFQETKLYKYAQKTSEFQSYQNTFIINSKVSIKLMCTQIDSLFALQFYD</sequence>
<accession>A0BP40</accession>
<proteinExistence type="predicted"/>
<dbReference type="HOGENOM" id="CLU_1996979_0_0_1"/>
<dbReference type="EMBL" id="CT868008">
    <property type="protein sequence ID" value="CAK60307.1"/>
    <property type="molecule type" value="Genomic_DNA"/>
</dbReference>
<dbReference type="GeneID" id="5013489"/>
<organism evidence="1 2">
    <name type="scientific">Paramecium tetraurelia</name>
    <dbReference type="NCBI Taxonomy" id="5888"/>
    <lineage>
        <taxon>Eukaryota</taxon>
        <taxon>Sar</taxon>
        <taxon>Alveolata</taxon>
        <taxon>Ciliophora</taxon>
        <taxon>Intramacronucleata</taxon>
        <taxon>Oligohymenophorea</taxon>
        <taxon>Peniculida</taxon>
        <taxon>Parameciidae</taxon>
        <taxon>Paramecium</taxon>
    </lineage>
</organism>
<keyword evidence="2" id="KW-1185">Reference proteome</keyword>
<protein>
    <submittedName>
        <fullName evidence="1">Uncharacterized protein</fullName>
    </submittedName>
</protein>
<dbReference type="AlphaFoldDB" id="A0BP40"/>
<evidence type="ECO:0000313" key="1">
    <source>
        <dbReference type="EMBL" id="CAK60307.1"/>
    </source>
</evidence>
<name>A0BP40_PARTE</name>
<dbReference type="KEGG" id="ptm:GSPATT00005056001"/>
<dbReference type="Proteomes" id="UP000000600">
    <property type="component" value="Unassembled WGS sequence"/>
</dbReference>
<evidence type="ECO:0000313" key="2">
    <source>
        <dbReference type="Proteomes" id="UP000000600"/>
    </source>
</evidence>